<evidence type="ECO:0000313" key="3">
    <source>
        <dbReference type="Proteomes" id="UP000281726"/>
    </source>
</evidence>
<gene>
    <name evidence="2" type="ORF">D7223_13895</name>
</gene>
<keyword evidence="1" id="KW-1133">Transmembrane helix</keyword>
<dbReference type="EMBL" id="RBAK01000004">
    <property type="protein sequence ID" value="RKN47829.1"/>
    <property type="molecule type" value="Genomic_DNA"/>
</dbReference>
<proteinExistence type="predicted"/>
<evidence type="ECO:0000313" key="2">
    <source>
        <dbReference type="EMBL" id="RKN47829.1"/>
    </source>
</evidence>
<protein>
    <submittedName>
        <fullName evidence="2">Uncharacterized protein</fullName>
    </submittedName>
</protein>
<comment type="caution">
    <text evidence="2">The sequence shown here is derived from an EMBL/GenBank/DDBJ whole genome shotgun (WGS) entry which is preliminary data.</text>
</comment>
<organism evidence="2 3">
    <name type="scientific">Micromonospora endolithica</name>
    <dbReference type="NCBI Taxonomy" id="230091"/>
    <lineage>
        <taxon>Bacteria</taxon>
        <taxon>Bacillati</taxon>
        <taxon>Actinomycetota</taxon>
        <taxon>Actinomycetes</taxon>
        <taxon>Micromonosporales</taxon>
        <taxon>Micromonosporaceae</taxon>
        <taxon>Micromonospora</taxon>
    </lineage>
</organism>
<dbReference type="AlphaFoldDB" id="A0A3A9ZI66"/>
<keyword evidence="3" id="KW-1185">Reference proteome</keyword>
<accession>A0A3A9ZI66</accession>
<dbReference type="RefSeq" id="WP_120728789.1">
    <property type="nucleotide sequence ID" value="NZ_RBAK01000004.1"/>
</dbReference>
<dbReference type="Proteomes" id="UP000281726">
    <property type="component" value="Unassembled WGS sequence"/>
</dbReference>
<name>A0A3A9ZI66_9ACTN</name>
<keyword evidence="1" id="KW-0812">Transmembrane</keyword>
<evidence type="ECO:0000256" key="1">
    <source>
        <dbReference type="SAM" id="Phobius"/>
    </source>
</evidence>
<sequence length="64" mass="6806">MRNSVNVWVVIRLAVVLAFVVGVPFAQLFVNATYADNGQITTVVSTAHLADDSPPTPSSGVWCC</sequence>
<reference evidence="2 3" key="1">
    <citation type="journal article" date="2004" name="Syst. Appl. Microbiol.">
        <title>Cryptoendolithic actinomycetes from antarctic sandstone rock samples: Micromonospora endolithica sp. nov. and two isolates related to Micromonospora coerulea Jensen 1932.</title>
        <authorList>
            <person name="Hirsch P."/>
            <person name="Mevs U."/>
            <person name="Kroppenstedt R.M."/>
            <person name="Schumann P."/>
            <person name="Stackebrandt E."/>
        </authorList>
    </citation>
    <scope>NUCLEOTIDE SEQUENCE [LARGE SCALE GENOMIC DNA]</scope>
    <source>
        <strain evidence="2 3">JCM 12677</strain>
    </source>
</reference>
<keyword evidence="1" id="KW-0472">Membrane</keyword>
<feature type="transmembrane region" description="Helical" evidence="1">
    <location>
        <begin position="7"/>
        <end position="30"/>
    </location>
</feature>